<comment type="catalytic activity">
    <reaction evidence="4">
        <text>(6S)-5-formyl-5,6,7,8-tetrahydrofolate + ATP = (6R)-5,10-methenyltetrahydrofolate + ADP + phosphate</text>
        <dbReference type="Rhea" id="RHEA:10488"/>
        <dbReference type="ChEBI" id="CHEBI:30616"/>
        <dbReference type="ChEBI" id="CHEBI:43474"/>
        <dbReference type="ChEBI" id="CHEBI:57455"/>
        <dbReference type="ChEBI" id="CHEBI:57457"/>
        <dbReference type="ChEBI" id="CHEBI:456216"/>
        <dbReference type="EC" id="6.3.3.2"/>
    </reaction>
</comment>
<dbReference type="Proteomes" id="UP001549110">
    <property type="component" value="Unassembled WGS sequence"/>
</dbReference>
<keyword evidence="5" id="KW-0436">Ligase</keyword>
<dbReference type="Gene3D" id="3.40.50.10420">
    <property type="entry name" value="NagB/RpiA/CoA transferase-like"/>
    <property type="match status" value="1"/>
</dbReference>
<name>A0ABV2EIV4_9CAUL</name>
<keyword evidence="4" id="KW-0460">Magnesium</keyword>
<organism evidence="5 6">
    <name type="scientific">Phenylobacterium koreense</name>
    <dbReference type="NCBI Taxonomy" id="266125"/>
    <lineage>
        <taxon>Bacteria</taxon>
        <taxon>Pseudomonadati</taxon>
        <taxon>Pseudomonadota</taxon>
        <taxon>Alphaproteobacteria</taxon>
        <taxon>Caulobacterales</taxon>
        <taxon>Caulobacteraceae</taxon>
        <taxon>Phenylobacterium</taxon>
    </lineage>
</organism>
<dbReference type="GO" id="GO:0030272">
    <property type="term" value="F:5-formyltetrahydrofolate cyclo-ligase activity"/>
    <property type="evidence" value="ECO:0007669"/>
    <property type="project" value="UniProtKB-EC"/>
</dbReference>
<dbReference type="NCBIfam" id="TIGR02727">
    <property type="entry name" value="MTHFS_bact"/>
    <property type="match status" value="1"/>
</dbReference>
<comment type="similarity">
    <text evidence="1 4">Belongs to the 5-formyltetrahydrofolate cyclo-ligase family.</text>
</comment>
<dbReference type="SUPFAM" id="SSF100950">
    <property type="entry name" value="NagB/RpiA/CoA transferase-like"/>
    <property type="match status" value="1"/>
</dbReference>
<dbReference type="RefSeq" id="WP_354297542.1">
    <property type="nucleotide sequence ID" value="NZ_JBEPLU010000001.1"/>
</dbReference>
<keyword evidence="4" id="KW-0479">Metal-binding</keyword>
<dbReference type="EMBL" id="JBEPLU010000001">
    <property type="protein sequence ID" value="MET3526966.1"/>
    <property type="molecule type" value="Genomic_DNA"/>
</dbReference>
<comment type="caution">
    <text evidence="5">The sequence shown here is derived from an EMBL/GenBank/DDBJ whole genome shotgun (WGS) entry which is preliminary data.</text>
</comment>
<evidence type="ECO:0000313" key="5">
    <source>
        <dbReference type="EMBL" id="MET3526966.1"/>
    </source>
</evidence>
<accession>A0ABV2EIV4</accession>
<dbReference type="PANTHER" id="PTHR23407">
    <property type="entry name" value="ATPASE INHIBITOR/5-FORMYLTETRAHYDROFOLATE CYCLO-LIGASE"/>
    <property type="match status" value="1"/>
</dbReference>
<evidence type="ECO:0000313" key="6">
    <source>
        <dbReference type="Proteomes" id="UP001549110"/>
    </source>
</evidence>
<evidence type="ECO:0000256" key="3">
    <source>
        <dbReference type="ARBA" id="ARBA00022840"/>
    </source>
</evidence>
<keyword evidence="6" id="KW-1185">Reference proteome</keyword>
<dbReference type="InterPro" id="IPR002698">
    <property type="entry name" value="FTHF_cligase"/>
</dbReference>
<keyword evidence="2 4" id="KW-0547">Nucleotide-binding</keyword>
<keyword evidence="3 4" id="KW-0067">ATP-binding</keyword>
<gene>
    <name evidence="5" type="ORF">ABID41_002061</name>
</gene>
<dbReference type="InterPro" id="IPR024185">
    <property type="entry name" value="FTHF_cligase-like_sf"/>
</dbReference>
<reference evidence="5 6" key="1">
    <citation type="submission" date="2024-06" db="EMBL/GenBank/DDBJ databases">
        <title>Genomic Encyclopedia of Type Strains, Phase IV (KMG-IV): sequencing the most valuable type-strain genomes for metagenomic binning, comparative biology and taxonomic classification.</title>
        <authorList>
            <person name="Goeker M."/>
        </authorList>
    </citation>
    <scope>NUCLEOTIDE SEQUENCE [LARGE SCALE GENOMIC DNA]</scope>
    <source>
        <strain evidence="5 6">DSM 17809</strain>
    </source>
</reference>
<sequence>MSDLSDKAKLRARLRKRRRALDAARPDAAEAAAAALPLERLPAFEWFSSYHALGSELDPAPLAARLMRAGRRLALPVTVAAEAPLIFRAWRADDVPEVDAFGVPSPPASAPQVRPGLVICPLLAFDRSGARLGQGGGHYDRTIEALRAKGPVFVLGLAYAGQEVEGLPAEPHDQRLDAILTESGYIEARKD</sequence>
<protein>
    <recommendedName>
        <fullName evidence="4">5-formyltetrahydrofolate cyclo-ligase</fullName>
        <ecNumber evidence="4">6.3.3.2</ecNumber>
    </recommendedName>
</protein>
<dbReference type="PANTHER" id="PTHR23407:SF1">
    <property type="entry name" value="5-FORMYLTETRAHYDROFOLATE CYCLO-LIGASE"/>
    <property type="match status" value="1"/>
</dbReference>
<proteinExistence type="inferred from homology"/>
<evidence type="ECO:0000256" key="2">
    <source>
        <dbReference type="ARBA" id="ARBA00022741"/>
    </source>
</evidence>
<dbReference type="Pfam" id="PF01812">
    <property type="entry name" value="5-FTHF_cyc-lig"/>
    <property type="match status" value="1"/>
</dbReference>
<evidence type="ECO:0000256" key="4">
    <source>
        <dbReference type="RuleBase" id="RU361279"/>
    </source>
</evidence>
<comment type="cofactor">
    <cofactor evidence="4">
        <name>Mg(2+)</name>
        <dbReference type="ChEBI" id="CHEBI:18420"/>
    </cofactor>
</comment>
<dbReference type="PIRSF" id="PIRSF006806">
    <property type="entry name" value="FTHF_cligase"/>
    <property type="match status" value="1"/>
</dbReference>
<dbReference type="InterPro" id="IPR037171">
    <property type="entry name" value="NagB/RpiA_transferase-like"/>
</dbReference>
<evidence type="ECO:0000256" key="1">
    <source>
        <dbReference type="ARBA" id="ARBA00010638"/>
    </source>
</evidence>
<dbReference type="EC" id="6.3.3.2" evidence="4"/>